<keyword evidence="1" id="KW-0472">Membrane</keyword>
<keyword evidence="3" id="KW-1185">Reference proteome</keyword>
<keyword evidence="1" id="KW-1133">Transmembrane helix</keyword>
<dbReference type="PANTHER" id="PTHR37305:SF1">
    <property type="entry name" value="MEMBRANE PROTEIN"/>
    <property type="match status" value="1"/>
</dbReference>
<proteinExistence type="predicted"/>
<gene>
    <name evidence="2" type="ORF">J2853_001946</name>
</gene>
<dbReference type="Pfam" id="PF12679">
    <property type="entry name" value="ABC2_membrane_2"/>
    <property type="match status" value="1"/>
</dbReference>
<evidence type="ECO:0000256" key="1">
    <source>
        <dbReference type="SAM" id="Phobius"/>
    </source>
</evidence>
<accession>A0ABT9Q8K5</accession>
<reference evidence="2 3" key="1">
    <citation type="submission" date="2023-07" db="EMBL/GenBank/DDBJ databases">
        <title>Sequencing the genomes of 1000 actinobacteria strains.</title>
        <authorList>
            <person name="Klenk H.-P."/>
        </authorList>
    </citation>
    <scope>NUCLEOTIDE SEQUENCE [LARGE SCALE GENOMIC DNA]</scope>
    <source>
        <strain evidence="2 3">DSM 46740</strain>
    </source>
</reference>
<feature type="transmembrane region" description="Helical" evidence="1">
    <location>
        <begin position="401"/>
        <end position="422"/>
    </location>
</feature>
<comment type="caution">
    <text evidence="2">The sequence shown here is derived from an EMBL/GenBank/DDBJ whole genome shotgun (WGS) entry which is preliminary data.</text>
</comment>
<dbReference type="EMBL" id="JAUSQU010000001">
    <property type="protein sequence ID" value="MDP9842735.1"/>
    <property type="molecule type" value="Genomic_DNA"/>
</dbReference>
<dbReference type="PANTHER" id="PTHR37305">
    <property type="entry name" value="INTEGRAL MEMBRANE PROTEIN-RELATED"/>
    <property type="match status" value="1"/>
</dbReference>
<keyword evidence="1" id="KW-0812">Transmembrane</keyword>
<sequence>MTAGTPTPHRPRIEREGFAHLLRAEWTKFRTVRGWVIGLVAAALVVVLLGLVSASGSHASCGIGPVEVTCPAVPVGPDGEAVEDRFFFMHRSLAGNGSITVRVTSLTGIITYPPPNHDELVPGVVPWAKAGLIVKEGTRQGSAYAAVMVTGGHGVRMQHNFTQDTAGRPGGVSTASPRWLRLTRTGDTLTGHESADGTRWTEVGTAHLDGLPATVQVGLFVTSPGDLTVKQADLGGSIEQVRFTQATAVFDHVDLRGDAPGGGWNREAVGAAGTTDWERHHRPNGVRESGGTFTVTGTGDIAPLMDGQPVERTLTGVLTGLILVIVVAVTSITAEYRRGMIRTTLTAGPRRGRTLAAKALVIGTVTFVAGLAAATVTVTVGEQILRSNGNYVLPVTVLTETRVVAGVAALLAVAAVLALALGAVFRRSVAAVITSIMVIVVPHVLATVSVLPETAAQWLLRLTPAAGFAIQQSIPEYAHVTGHYVPQAGYYPLAPWTGLAVLCGYTALALVLAVLQLRRRDA</sequence>
<evidence type="ECO:0000313" key="2">
    <source>
        <dbReference type="EMBL" id="MDP9842735.1"/>
    </source>
</evidence>
<protein>
    <submittedName>
        <fullName evidence="2">ABC-type transport system involved in multi-copper enzyme maturation permease subunit</fullName>
    </submittedName>
</protein>
<feature type="transmembrane region" description="Helical" evidence="1">
    <location>
        <begin position="493"/>
        <end position="515"/>
    </location>
</feature>
<feature type="transmembrane region" description="Helical" evidence="1">
    <location>
        <begin position="355"/>
        <end position="381"/>
    </location>
</feature>
<organism evidence="2 3">
    <name type="scientific">Streptosporangium lutulentum</name>
    <dbReference type="NCBI Taxonomy" id="1461250"/>
    <lineage>
        <taxon>Bacteria</taxon>
        <taxon>Bacillati</taxon>
        <taxon>Actinomycetota</taxon>
        <taxon>Actinomycetes</taxon>
        <taxon>Streptosporangiales</taxon>
        <taxon>Streptosporangiaceae</taxon>
        <taxon>Streptosporangium</taxon>
    </lineage>
</organism>
<feature type="transmembrane region" description="Helical" evidence="1">
    <location>
        <begin position="429"/>
        <end position="451"/>
    </location>
</feature>
<feature type="transmembrane region" description="Helical" evidence="1">
    <location>
        <begin position="314"/>
        <end position="334"/>
    </location>
</feature>
<dbReference type="Proteomes" id="UP001225356">
    <property type="component" value="Unassembled WGS sequence"/>
</dbReference>
<dbReference type="RefSeq" id="WP_307556618.1">
    <property type="nucleotide sequence ID" value="NZ_JAUSQU010000001.1"/>
</dbReference>
<evidence type="ECO:0000313" key="3">
    <source>
        <dbReference type="Proteomes" id="UP001225356"/>
    </source>
</evidence>
<feature type="transmembrane region" description="Helical" evidence="1">
    <location>
        <begin position="32"/>
        <end position="52"/>
    </location>
</feature>
<name>A0ABT9Q8K5_9ACTN</name>
<dbReference type="Gene3D" id="2.60.120.200">
    <property type="match status" value="1"/>
</dbReference>